<proteinExistence type="predicted"/>
<dbReference type="EMBL" id="FZNO01000025">
    <property type="protein sequence ID" value="SNR78623.1"/>
    <property type="molecule type" value="Genomic_DNA"/>
</dbReference>
<keyword evidence="2" id="KW-1185">Reference proteome</keyword>
<dbReference type="SUPFAM" id="SSF88697">
    <property type="entry name" value="PUA domain-like"/>
    <property type="match status" value="1"/>
</dbReference>
<name>A0A238Z715_9ACTN</name>
<organism evidence="1 2">
    <name type="scientific">Blastococcus mobilis</name>
    <dbReference type="NCBI Taxonomy" id="1938746"/>
    <lineage>
        <taxon>Bacteria</taxon>
        <taxon>Bacillati</taxon>
        <taxon>Actinomycetota</taxon>
        <taxon>Actinomycetes</taxon>
        <taxon>Geodermatophilales</taxon>
        <taxon>Geodermatophilaceae</taxon>
        <taxon>Blastococcus</taxon>
    </lineage>
</organism>
<accession>A0A238Z715</accession>
<sequence length="108" mass="11812">MRPSYRLDLMAAGQPCLLWLSGRDRPGVHALGEVTGHVENRPEGPVVPVRLTLLTEPVPRSELMADPRMAAAEVLRMPAGSNPSWLSAEEFAAVLDRVRDDGLGRWAT</sequence>
<evidence type="ECO:0008006" key="3">
    <source>
        <dbReference type="Google" id="ProtNLM"/>
    </source>
</evidence>
<dbReference type="Proteomes" id="UP000198403">
    <property type="component" value="Unassembled WGS sequence"/>
</dbReference>
<evidence type="ECO:0000313" key="1">
    <source>
        <dbReference type="EMBL" id="SNR78623.1"/>
    </source>
</evidence>
<evidence type="ECO:0000313" key="2">
    <source>
        <dbReference type="Proteomes" id="UP000198403"/>
    </source>
</evidence>
<dbReference type="InterPro" id="IPR015947">
    <property type="entry name" value="PUA-like_sf"/>
</dbReference>
<reference evidence="1 2" key="1">
    <citation type="submission" date="2017-06" db="EMBL/GenBank/DDBJ databases">
        <authorList>
            <person name="Kim H.J."/>
            <person name="Triplett B.A."/>
        </authorList>
    </citation>
    <scope>NUCLEOTIDE SEQUENCE [LARGE SCALE GENOMIC DNA]</scope>
    <source>
        <strain evidence="1 2">DSM 44272</strain>
    </source>
</reference>
<gene>
    <name evidence="1" type="ORF">SAMN06272737_12555</name>
</gene>
<protein>
    <recommendedName>
        <fullName evidence="3">EVE domain-containing protein</fullName>
    </recommendedName>
</protein>
<dbReference type="AlphaFoldDB" id="A0A238Z715"/>